<dbReference type="InterPro" id="IPR006141">
    <property type="entry name" value="Intein_N"/>
</dbReference>
<dbReference type="Pfam" id="PF07591">
    <property type="entry name" value="PT-HINT"/>
    <property type="match status" value="1"/>
</dbReference>
<dbReference type="InterPro" id="IPR022385">
    <property type="entry name" value="Rhs_assc_core"/>
</dbReference>
<dbReference type="Gene3D" id="2.170.16.10">
    <property type="entry name" value="Hedgehog/Intein (Hint) domain"/>
    <property type="match status" value="1"/>
</dbReference>
<feature type="compositionally biased region" description="Polar residues" evidence="2">
    <location>
        <begin position="288"/>
        <end position="301"/>
    </location>
</feature>
<dbReference type="Gene3D" id="2.180.10.10">
    <property type="entry name" value="RHS repeat-associated core"/>
    <property type="match status" value="2"/>
</dbReference>
<reference evidence="4 5" key="1">
    <citation type="submission" date="2020-05" db="EMBL/GenBank/DDBJ databases">
        <title>Genome Sequencing of Type Strains.</title>
        <authorList>
            <person name="Lemaire J.F."/>
            <person name="Inderbitzin P."/>
            <person name="Gregorio O.A."/>
            <person name="Collins S.B."/>
            <person name="Wespe N."/>
            <person name="Knight-Connoni V."/>
        </authorList>
    </citation>
    <scope>NUCLEOTIDE SEQUENCE [LARGE SCALE GENOMIC DNA]</scope>
    <source>
        <strain evidence="4 5">DSM 19942</strain>
    </source>
</reference>
<dbReference type="InterPro" id="IPR050708">
    <property type="entry name" value="T6SS_VgrG/RHS"/>
</dbReference>
<dbReference type="RefSeq" id="WP_175381817.1">
    <property type="nucleotide sequence ID" value="NZ_CBCRYD010000039.1"/>
</dbReference>
<evidence type="ECO:0000256" key="1">
    <source>
        <dbReference type="ARBA" id="ARBA00022737"/>
    </source>
</evidence>
<feature type="compositionally biased region" description="Polar residues" evidence="2">
    <location>
        <begin position="209"/>
        <end position="234"/>
    </location>
</feature>
<evidence type="ECO:0000256" key="2">
    <source>
        <dbReference type="SAM" id="MobiDB-lite"/>
    </source>
</evidence>
<accession>A0ABX2MLF5</accession>
<dbReference type="InterPro" id="IPR036844">
    <property type="entry name" value="Hint_dom_sf"/>
</dbReference>
<dbReference type="CDD" id="cd00081">
    <property type="entry name" value="Hint"/>
    <property type="match status" value="1"/>
</dbReference>
<dbReference type="PROSITE" id="PS50817">
    <property type="entry name" value="INTEIN_N_TER"/>
    <property type="match status" value="1"/>
</dbReference>
<dbReference type="GeneID" id="97131522"/>
<dbReference type="NCBIfam" id="TIGR03696">
    <property type="entry name" value="Rhs_assc_core"/>
    <property type="match status" value="1"/>
</dbReference>
<dbReference type="Proteomes" id="UP000577724">
    <property type="component" value="Unassembled WGS sequence"/>
</dbReference>
<dbReference type="Pfam" id="PF05593">
    <property type="entry name" value="RHS_repeat"/>
    <property type="match status" value="2"/>
</dbReference>
<evidence type="ECO:0000259" key="3">
    <source>
        <dbReference type="SMART" id="SM00306"/>
    </source>
</evidence>
<comment type="caution">
    <text evidence="4">The sequence shown here is derived from an EMBL/GenBank/DDBJ whole genome shotgun (WGS) entry which is preliminary data.</text>
</comment>
<gene>
    <name evidence="4" type="ORF">HP548_12425</name>
</gene>
<name>A0ABX2MLF5_9BACL</name>
<dbReference type="EMBL" id="JABMCC010000107">
    <property type="protein sequence ID" value="NUU54882.1"/>
    <property type="molecule type" value="Genomic_DNA"/>
</dbReference>
<dbReference type="NCBIfam" id="TIGR01643">
    <property type="entry name" value="YD_repeat_2x"/>
    <property type="match status" value="5"/>
</dbReference>
<evidence type="ECO:0000313" key="4">
    <source>
        <dbReference type="EMBL" id="NUU54882.1"/>
    </source>
</evidence>
<dbReference type="InterPro" id="IPR003587">
    <property type="entry name" value="Hint_dom_N"/>
</dbReference>
<sequence length="2269" mass="251896">MKNNTCRKYLTIVLIIAVITGLFGNIVPAVAYAEEQGEQTEQNVSTGQGPSPLDSLPLIAEQFDRTEDFIQGYLDQGYMLNEVITALYKAREEQIGFDEALQAIRPQEINESATVTSDVYTDPALIAETPITGVEADQSGIMQRYETFVVEEELASPPETELQKDEESEEEEDKKTEDEQNDQTDPSDKSEDSSPEGETESTETLPPVETTNNDENAAQTNQDVGQETPSSENTIILGEMPAAEPKATSSTQGNEVSPASTSKESKTISEKITRTKPEKGLAKENKDVSVTNEKQSGVSSTRKQKTKSDVKPLAGQTSTSIPDPGKHIAEKAPVYSKRSFNEAPYTVGENGETISTLSGGLILEHVDASLPGRAGMSFALERQYNSTLAQFYDPVVGTNTYDYPVYNYFLTYQTVKKKIITKYHVKYKLNKWVQEDYNGDGLKDNDTIVVETPTVLQGTYSTGTEARNAANTQIVFWNPAESRIEQQTRSGSMSSLPTSLNYSQGGYSGTLNKSGSAQVISGQYQPARTINAPTQTCTNSIPGKYDAKGNWTQTGTGSPCPETKTATVEGKTITLTRSSVTPTKTCPSPNNSVTANSICTKSWEARYDGSVSVPASDTRIYSQTYSGNVVKAGQYSSEKYDPWIAGKAPYQYRYVYTVREQPWVEQEITEGPAETITLYTDGTPDWSAVNDLKNNVNSSPGLDISSSMMDSGYNYYLASNPSAEIRAYQVGSNTDVTYYNKTVPAAADKRAPLGKGWSWKLPYIETENSKSYVVMTDGGRYEIAGNTLKGYDWEGITVRPDTSVKVGSDVSAQVIVSADGLSKQYFSSDGRLLKLSDSRNNDIQFFYEFNTIYQGKLLTSVKDALGNTIQIAYMPSAVTITQGDRTVTYNKQIKNGVELLDSVIDPLGRKTTYAYKLADAKFNLLGFSPERAVANPYALLTGVQHTTGAKTVYEYENSPVRRYIGADSLNEAYRVLTRKDQIVYENGKVEDYNRQTLSYTSDIGASYGQNATFSSIISSGLTESQSTYRKVFVNNDTPITFYRDRTVVSAEGRVETSTYTYGKTVKNRAYPVALPTVTMIKDNKSNDSLTTTVQYDDYGNVTSMTDATGRTVTSTYDGTRQWLTGVTEMVDRSNKKVTTLTRNEQGDITSIVSRQGSNSGEPLHQSNYTYDTYGNVLTQRISNDTQDQVTTVEYDSRYQQAYPTKTSIAVTDIDGKLSNVSTGAQYSPATGELLSSTDAEGRTTRYQQDALGRTIEVVQTDGSVLRAIYDDIGNKITVTDENGHQRVTQWNALGQQIESGYNSGGNYVVSSRTGYDPYGRTIWSEDALGNRTRVQYDSWNRIISTTGADGVAINAQYNDTERSVTTTDAEGYSRTQTSDMWGNLLQVQEKTQQENSLRTLEKNTYDIISGNLMEQTDGNGNTKRYTYDVLSRLTKVTSPNEEQTTYTYDRLGNLVQTTDAAGQVKKHRYDEMGRRIQSTDKLGQSTQSRYNPDSSLSQFVDRNGNIFTYAYDARGNLMSKSSSEETIRYTVDAVGKRTSMLDQTGTTTYQYDPATEQLTQISYPDGLSTAFTYDLNGNRTSMTNPFGITVFYGYDAMNRLTSVGTTPDRLDAQYSYYLNGLSKEVTLQNGVRNAKQYNGLDLIEMSQKKDEVTLQNYGYGYSYDNNKNIVALNQAGSKDTFTYDNLDRILTSSVNNEGYQYDKQGNRLTLASEAESNISDASYTYDLRNRLTNVRKGDNQVGYTYNGDNLLVERLEKGLAARYYYDDSAQIIAEAEVHNGTPVLKASYIRGAKLDAIQYADGSKAYVQVNGHGDVIELRDSNGEVLNQYVYDIWGNILSKEEKVHNPFRYSGELWDDTTELQYLRARWYNPGEGRFLNEDTYNGELDDPLTQNLYTYVLNNPLRYVDPTGNKQCEGATTCEGDPVETKLRNMIYNKLQSGSYNNVDQFAYDIGTLMIHIDQKKAGLTFNADTRDLYRKMAKLAVYGAEKEARTYGQVDMANLAALFFVGSFKGSASNVLSGKFNSCNCFIAGTKVLTSEGEKNIEDIEVGDKVLAKPEYDSNGELAYKEVTALYRNQRDDIIKLHVGEQLIETTNNHPFWVEGKGWVFADELQVGDKLKKADGSNLTIDYVETVKLDKPVTVYNFTVADFHTYYVTDLGIWVHNTNCFSGSGADLAKLANNSKSNDGLSGTASLGTVNDGAKSFVGSNYTTLNKNGYTWYYSQNGTKRVRVMNKQGKDGILEANFETFNEGFKWNKVGNRLTNYHVQIK</sequence>
<keyword evidence="1" id="KW-0677">Repeat</keyword>
<dbReference type="InterPro" id="IPR006530">
    <property type="entry name" value="YD"/>
</dbReference>
<proteinExistence type="predicted"/>
<dbReference type="Pfam" id="PF25023">
    <property type="entry name" value="TEN_YD-shell"/>
    <property type="match status" value="2"/>
</dbReference>
<dbReference type="InterPro" id="IPR031325">
    <property type="entry name" value="RHS_repeat"/>
</dbReference>
<keyword evidence="5" id="KW-1185">Reference proteome</keyword>
<protein>
    <submittedName>
        <fullName evidence="4">Type IV secretion protein Rhs</fullName>
    </submittedName>
</protein>
<evidence type="ECO:0000313" key="5">
    <source>
        <dbReference type="Proteomes" id="UP000577724"/>
    </source>
</evidence>
<dbReference type="InterPro" id="IPR056823">
    <property type="entry name" value="TEN-like_YD-shell"/>
</dbReference>
<dbReference type="PANTHER" id="PTHR32305">
    <property type="match status" value="1"/>
</dbReference>
<feature type="domain" description="Hint" evidence="3">
    <location>
        <begin position="2026"/>
        <end position="2122"/>
    </location>
</feature>
<feature type="region of interest" description="Disordered" evidence="2">
    <location>
        <begin position="152"/>
        <end position="327"/>
    </location>
</feature>
<dbReference type="PANTHER" id="PTHR32305:SF15">
    <property type="entry name" value="PROTEIN RHSA-RELATED"/>
    <property type="match status" value="1"/>
</dbReference>
<feature type="compositionally biased region" description="Polar residues" evidence="2">
    <location>
        <begin position="247"/>
        <end position="259"/>
    </location>
</feature>
<feature type="compositionally biased region" description="Basic and acidic residues" evidence="2">
    <location>
        <begin position="263"/>
        <end position="287"/>
    </location>
</feature>
<organism evidence="4 5">
    <name type="scientific">Paenibacillus taichungensis</name>
    <dbReference type="NCBI Taxonomy" id="484184"/>
    <lineage>
        <taxon>Bacteria</taxon>
        <taxon>Bacillati</taxon>
        <taxon>Bacillota</taxon>
        <taxon>Bacilli</taxon>
        <taxon>Bacillales</taxon>
        <taxon>Paenibacillaceae</taxon>
        <taxon>Paenibacillus</taxon>
    </lineage>
</organism>
<dbReference type="SMART" id="SM00306">
    <property type="entry name" value="HintN"/>
    <property type="match status" value="1"/>
</dbReference>
<dbReference type="SUPFAM" id="SSF51294">
    <property type="entry name" value="Hedgehog/intein (Hint) domain"/>
    <property type="match status" value="1"/>
</dbReference>